<dbReference type="OMA" id="FKFGEVH"/>
<dbReference type="InterPro" id="IPR018247">
    <property type="entry name" value="EF_Hand_1_Ca_BS"/>
</dbReference>
<gene>
    <name evidence="6" type="primary">LOC108683383</name>
</gene>
<dbReference type="SUPFAM" id="SSF52058">
    <property type="entry name" value="L domain-like"/>
    <property type="match status" value="1"/>
</dbReference>
<dbReference type="Proteomes" id="UP000694843">
    <property type="component" value="Unplaced"/>
</dbReference>
<dbReference type="InterPro" id="IPR001611">
    <property type="entry name" value="Leu-rich_rpt"/>
</dbReference>
<protein>
    <submittedName>
        <fullName evidence="6">Oplophorus-luciferin 2-monooxygenase non-catalytic subunit</fullName>
    </submittedName>
</protein>
<feature type="coiled-coil region" evidence="3">
    <location>
        <begin position="25"/>
        <end position="55"/>
    </location>
</feature>
<keyword evidence="2" id="KW-0677">Repeat</keyword>
<dbReference type="PROSITE" id="PS51450">
    <property type="entry name" value="LRR"/>
    <property type="match status" value="1"/>
</dbReference>
<evidence type="ECO:0000256" key="1">
    <source>
        <dbReference type="ARBA" id="ARBA00022614"/>
    </source>
</evidence>
<dbReference type="KEGG" id="hazt:108683383"/>
<name>A0A8B7PQA8_HYAAZ</name>
<dbReference type="Gene3D" id="3.80.10.10">
    <property type="entry name" value="Ribonuclease Inhibitor"/>
    <property type="match status" value="1"/>
</dbReference>
<dbReference type="OrthoDB" id="676979at2759"/>
<dbReference type="RefSeq" id="XP_018028185.1">
    <property type="nucleotide sequence ID" value="XM_018172696.2"/>
</dbReference>
<dbReference type="InterPro" id="IPR032675">
    <property type="entry name" value="LRR_dom_sf"/>
</dbReference>
<dbReference type="Pfam" id="PF13855">
    <property type="entry name" value="LRR_8"/>
    <property type="match status" value="2"/>
</dbReference>
<feature type="signal peptide" evidence="4">
    <location>
        <begin position="1"/>
        <end position="21"/>
    </location>
</feature>
<keyword evidence="3" id="KW-0175">Coiled coil</keyword>
<keyword evidence="5" id="KW-1185">Reference proteome</keyword>
<dbReference type="PANTHER" id="PTHR24366">
    <property type="entry name" value="IG(IMMUNOGLOBULIN) AND LRR(LEUCINE RICH REPEAT) DOMAINS"/>
    <property type="match status" value="1"/>
</dbReference>
<evidence type="ECO:0000256" key="2">
    <source>
        <dbReference type="ARBA" id="ARBA00022737"/>
    </source>
</evidence>
<dbReference type="GeneID" id="108683383"/>
<dbReference type="AlphaFoldDB" id="A0A8B7PQA8"/>
<feature type="chain" id="PRO_5034428141" evidence="4">
    <location>
        <begin position="22"/>
        <end position="395"/>
    </location>
</feature>
<evidence type="ECO:0000313" key="6">
    <source>
        <dbReference type="RefSeq" id="XP_018028185.1"/>
    </source>
</evidence>
<evidence type="ECO:0000313" key="5">
    <source>
        <dbReference type="Proteomes" id="UP000694843"/>
    </source>
</evidence>
<sequence length="395" mass="44009">MRFEILPWMAVVLVLANVALASTKSDKEEKLISAIEDLLEKLEKIEDRASFLDESIRRVEYKTGRAKYSRADPYFPCPNPVDIAPCICTVNEIEVYMDMDCSGIVSNEDLRRVFSSTMPFYRYRQLTIAGVQSSQFTTLDEFSFGPVGFEIVNITGTLLQFIQDGTFAPSEEYLTALHLTKNKIKTFPFESLKTLTALTTLDLSYNDLGIVQNLESSSLRTLNLGHNPSLEIGSQLILSMPALTRLYLQNGNLSSFDPGELGPNGLTYINLANNKITNLIKDSIASTNSWTTVHLDGNPLSNVDVNFLSEVHVNATIALVGTEIVEFDKDVWRAYLERLTYGKVDMTNNPLRCGCDIAWLYDAANLYTKLSDTSACSDGTLLSDIPPEAFPFHCP</sequence>
<evidence type="ECO:0000256" key="3">
    <source>
        <dbReference type="SAM" id="Coils"/>
    </source>
</evidence>
<evidence type="ECO:0000256" key="4">
    <source>
        <dbReference type="SAM" id="SignalP"/>
    </source>
</evidence>
<keyword evidence="4" id="KW-0732">Signal</keyword>
<organism evidence="5 6">
    <name type="scientific">Hyalella azteca</name>
    <name type="common">Amphipod</name>
    <dbReference type="NCBI Taxonomy" id="294128"/>
    <lineage>
        <taxon>Eukaryota</taxon>
        <taxon>Metazoa</taxon>
        <taxon>Ecdysozoa</taxon>
        <taxon>Arthropoda</taxon>
        <taxon>Crustacea</taxon>
        <taxon>Multicrustacea</taxon>
        <taxon>Malacostraca</taxon>
        <taxon>Eumalacostraca</taxon>
        <taxon>Peracarida</taxon>
        <taxon>Amphipoda</taxon>
        <taxon>Senticaudata</taxon>
        <taxon>Talitrida</taxon>
        <taxon>Talitroidea</taxon>
        <taxon>Hyalellidae</taxon>
        <taxon>Hyalella</taxon>
    </lineage>
</organism>
<accession>A0A8B7PQA8</accession>
<dbReference type="PANTHER" id="PTHR24366:SF96">
    <property type="entry name" value="LEUCINE RICH REPEAT CONTAINING 53"/>
    <property type="match status" value="1"/>
</dbReference>
<reference evidence="6" key="1">
    <citation type="submission" date="2025-08" db="UniProtKB">
        <authorList>
            <consortium name="RefSeq"/>
        </authorList>
    </citation>
    <scope>IDENTIFICATION</scope>
    <source>
        <tissue evidence="6">Whole organism</tissue>
    </source>
</reference>
<dbReference type="PROSITE" id="PS00018">
    <property type="entry name" value="EF_HAND_1"/>
    <property type="match status" value="1"/>
</dbReference>
<keyword evidence="1" id="KW-0433">Leucine-rich repeat</keyword>
<proteinExistence type="predicted"/>